<dbReference type="AlphaFoldDB" id="C4XPU0"/>
<dbReference type="STRING" id="573370.DMR_41490"/>
<evidence type="ECO:0008006" key="3">
    <source>
        <dbReference type="Google" id="ProtNLM"/>
    </source>
</evidence>
<keyword evidence="2" id="KW-1185">Reference proteome</keyword>
<evidence type="ECO:0000313" key="2">
    <source>
        <dbReference type="Proteomes" id="UP000009071"/>
    </source>
</evidence>
<name>C4XPU0_SOLM1</name>
<dbReference type="RefSeq" id="WP_015862768.1">
    <property type="nucleotide sequence ID" value="NC_012796.1"/>
</dbReference>
<accession>C4XPU0</accession>
<dbReference type="KEGG" id="dma:DMR_41490"/>
<reference evidence="1 2" key="1">
    <citation type="journal article" date="2009" name="Genome Res.">
        <title>Whole genome sequence of Desulfovibrio magneticus strain RS-1 revealed common gene clusters in magnetotactic bacteria.</title>
        <authorList>
            <person name="Nakazawa H."/>
            <person name="Arakaki A."/>
            <person name="Narita-Yamada S."/>
            <person name="Yashiro I."/>
            <person name="Jinno K."/>
            <person name="Aoki N."/>
            <person name="Tsuruyama A."/>
            <person name="Okamura Y."/>
            <person name="Tanikawa S."/>
            <person name="Fujita N."/>
            <person name="Takeyama H."/>
            <person name="Matsunaga T."/>
        </authorList>
    </citation>
    <scope>NUCLEOTIDE SEQUENCE [LARGE SCALE GENOMIC DNA]</scope>
    <source>
        <strain evidence="2">ATCC 700980 / DSM 13731 / RS-1</strain>
    </source>
</reference>
<proteinExistence type="predicted"/>
<gene>
    <name evidence="1" type="ordered locus">DMR_41490</name>
</gene>
<evidence type="ECO:0000313" key="1">
    <source>
        <dbReference type="EMBL" id="BAH77640.1"/>
    </source>
</evidence>
<dbReference type="HOGENOM" id="CLU_2464061_0_0_7"/>
<dbReference type="Gene3D" id="1.10.150.20">
    <property type="entry name" value="5' to 3' exonuclease, C-terminal subdomain"/>
    <property type="match status" value="1"/>
</dbReference>
<sequence length="88" mass="9816">MPRIWLIKGIGPVMAKRIVKLFGEATLDVIEADIQKLIDVSGVGSKRVGMIGQAWEEQKGLKGPLKITSLVAKRDFKLRGYGFRKICF</sequence>
<dbReference type="SUPFAM" id="SSF47781">
    <property type="entry name" value="RuvA domain 2-like"/>
    <property type="match status" value="1"/>
</dbReference>
<protein>
    <recommendedName>
        <fullName evidence="3">RecD helicase-like helix-hairpin-helix domain-containing protein</fullName>
    </recommendedName>
</protein>
<dbReference type="Proteomes" id="UP000009071">
    <property type="component" value="Chromosome"/>
</dbReference>
<dbReference type="Pfam" id="PF14520">
    <property type="entry name" value="HHH_5"/>
    <property type="match status" value="1"/>
</dbReference>
<dbReference type="eggNOG" id="COG0632">
    <property type="taxonomic scope" value="Bacteria"/>
</dbReference>
<organism evidence="1 2">
    <name type="scientific">Solidesulfovibrio magneticus (strain ATCC 700980 / DSM 13731 / RS-1)</name>
    <name type="common">Desulfovibrio magneticus</name>
    <dbReference type="NCBI Taxonomy" id="573370"/>
    <lineage>
        <taxon>Bacteria</taxon>
        <taxon>Pseudomonadati</taxon>
        <taxon>Thermodesulfobacteriota</taxon>
        <taxon>Desulfovibrionia</taxon>
        <taxon>Desulfovibrionales</taxon>
        <taxon>Desulfovibrionaceae</taxon>
        <taxon>Solidesulfovibrio</taxon>
    </lineage>
</organism>
<dbReference type="EMBL" id="AP010904">
    <property type="protein sequence ID" value="BAH77640.1"/>
    <property type="molecule type" value="Genomic_DNA"/>
</dbReference>
<dbReference type="InterPro" id="IPR010994">
    <property type="entry name" value="RuvA_2-like"/>
</dbReference>